<protein>
    <submittedName>
        <fullName evidence="1">Uncharacterized protein</fullName>
    </submittedName>
</protein>
<evidence type="ECO:0000313" key="1">
    <source>
        <dbReference type="EMBL" id="KAI5684422.1"/>
    </source>
</evidence>
<name>A0ACC0CHV9_CATRO</name>
<keyword evidence="2" id="KW-1185">Reference proteome</keyword>
<comment type="caution">
    <text evidence="1">The sequence shown here is derived from an EMBL/GenBank/DDBJ whole genome shotgun (WGS) entry which is preliminary data.</text>
</comment>
<organism evidence="1 2">
    <name type="scientific">Catharanthus roseus</name>
    <name type="common">Madagascar periwinkle</name>
    <name type="synonym">Vinca rosea</name>
    <dbReference type="NCBI Taxonomy" id="4058"/>
    <lineage>
        <taxon>Eukaryota</taxon>
        <taxon>Viridiplantae</taxon>
        <taxon>Streptophyta</taxon>
        <taxon>Embryophyta</taxon>
        <taxon>Tracheophyta</taxon>
        <taxon>Spermatophyta</taxon>
        <taxon>Magnoliopsida</taxon>
        <taxon>eudicotyledons</taxon>
        <taxon>Gunneridae</taxon>
        <taxon>Pentapetalae</taxon>
        <taxon>asterids</taxon>
        <taxon>lamiids</taxon>
        <taxon>Gentianales</taxon>
        <taxon>Apocynaceae</taxon>
        <taxon>Rauvolfioideae</taxon>
        <taxon>Vinceae</taxon>
        <taxon>Catharanthinae</taxon>
        <taxon>Catharanthus</taxon>
    </lineage>
</organism>
<sequence>MMFNPHNQLGKSNLMSPYGHGVYAAEKITEGIRGPFARFRGPFTPSQWMELEHQALIYKHLMANVPIPTHLLIPLKKAFNPYAFSSFSSGSYSSSSLGWGSFHLGFAGSTDPEPGRCRRTDGKKWRCSRDAVPDQKYCERHINRGRHRSRKPVEGQTGHAVSGTTASKVAPNASSSSASVMSSSSNATNNCLGSAQHQFKNLQPGAANTSTEHLVGRAQDLQSLSVLGDAMNMKSKDTSFSTQKSNALLGGSNLPEFGLVSPDSLLNPSQRNSRMNSRNSHSFPSFNDQEEQGQHPLRHFIDNWPKDQSDRASVSWPEELKSDWTQLSMSIPMSSSDFSSSSNSPPQEKPTLSPLRLAREIDPIQMGLSVNNNNLNLGEPNQRQSTWLPVSWGNSVGGPLGEVLNSTSYNVGASKDSSAAAALNLMMDGSSPQMGCSPTGVLQKTTFVSLSNSSSGSSPRTDDKKGSKGAASLCDDLLGSNLANSAPISSV</sequence>
<reference evidence="2" key="1">
    <citation type="journal article" date="2023" name="Nat. Plants">
        <title>Single-cell RNA sequencing provides a high-resolution roadmap for understanding the multicellular compartmentation of specialized metabolism.</title>
        <authorList>
            <person name="Sun S."/>
            <person name="Shen X."/>
            <person name="Li Y."/>
            <person name="Li Y."/>
            <person name="Wang S."/>
            <person name="Li R."/>
            <person name="Zhang H."/>
            <person name="Shen G."/>
            <person name="Guo B."/>
            <person name="Wei J."/>
            <person name="Xu J."/>
            <person name="St-Pierre B."/>
            <person name="Chen S."/>
            <person name="Sun C."/>
        </authorList>
    </citation>
    <scope>NUCLEOTIDE SEQUENCE [LARGE SCALE GENOMIC DNA]</scope>
</reference>
<dbReference type="Proteomes" id="UP001060085">
    <property type="component" value="Linkage Group LG01"/>
</dbReference>
<accession>A0ACC0CHV9</accession>
<evidence type="ECO:0000313" key="2">
    <source>
        <dbReference type="Proteomes" id="UP001060085"/>
    </source>
</evidence>
<dbReference type="EMBL" id="CM044701">
    <property type="protein sequence ID" value="KAI5684422.1"/>
    <property type="molecule type" value="Genomic_DNA"/>
</dbReference>
<gene>
    <name evidence="1" type="ORF">M9H77_05650</name>
</gene>
<proteinExistence type="predicted"/>